<dbReference type="EMBL" id="VNHT01000004">
    <property type="protein sequence ID" value="TYP93054.1"/>
    <property type="molecule type" value="Genomic_DNA"/>
</dbReference>
<evidence type="ECO:0000313" key="2">
    <source>
        <dbReference type="EMBL" id="AKH38582.1"/>
    </source>
</evidence>
<sequence length="206" mass="22577">MQRLVLTLCVGALVIIISAPSSAESVTIAIYSAVNAQNSGQNPAIDLGFENCNTSAQASCESKKRKGSCEPLSAFPVIGWKMHSDKSGSNDIAKYDPIKVSAKDEKQMLKVASIGNRRGIFLELSNLRSDARRMLSTWLWIRSGQIAITLQGRNIRPVSWDTKASAEERLRICTNEAALADSIVINNQGERGNRFEENQIAIRDIP</sequence>
<dbReference type="Proteomes" id="UP000324176">
    <property type="component" value="Unassembled WGS sequence"/>
</dbReference>
<evidence type="ECO:0000313" key="4">
    <source>
        <dbReference type="Proteomes" id="UP000034156"/>
    </source>
</evidence>
<feature type="chain" id="PRO_5035990357" evidence="1">
    <location>
        <begin position="24"/>
        <end position="206"/>
    </location>
</feature>
<accession>A0A0F7KIB1</accession>
<evidence type="ECO:0000313" key="3">
    <source>
        <dbReference type="EMBL" id="TYP93054.1"/>
    </source>
</evidence>
<dbReference type="RefSeq" id="WP_046850620.1">
    <property type="nucleotide sequence ID" value="NZ_CP011451.1"/>
</dbReference>
<feature type="signal peptide" evidence="1">
    <location>
        <begin position="1"/>
        <end position="23"/>
    </location>
</feature>
<dbReference type="EMBL" id="CP011451">
    <property type="protein sequence ID" value="AKH38582.1"/>
    <property type="molecule type" value="Genomic_DNA"/>
</dbReference>
<reference evidence="4" key="1">
    <citation type="submission" date="2015-05" db="EMBL/GenBank/DDBJ databases">
        <title>Draft genome of Nitrosomonas communis strain Nm2.</title>
        <authorList>
            <person name="Kozlowski J.A."/>
            <person name="Kits K.D."/>
            <person name="Stein L.Y."/>
        </authorList>
    </citation>
    <scope>NUCLEOTIDE SEQUENCE [LARGE SCALE GENOMIC DNA]</scope>
    <source>
        <strain evidence="4">Nm2</strain>
    </source>
</reference>
<dbReference type="Proteomes" id="UP000034156">
    <property type="component" value="Chromosome"/>
</dbReference>
<reference evidence="2 4" key="2">
    <citation type="journal article" date="2016" name="Genome Announc.">
        <title>Genome Sequence of Nitrosomonas communis Strain Nm2, a Mesophilic Ammonia-Oxidizing Bacterium Isolated from Mediterranean Soil.</title>
        <authorList>
            <person name="Kozlowski J.A."/>
            <person name="Kits K.D."/>
            <person name="Stein L.Y."/>
        </authorList>
    </citation>
    <scope>NUCLEOTIDE SEQUENCE [LARGE SCALE GENOMIC DNA]</scope>
    <source>
        <strain evidence="2 4">Nm2</strain>
    </source>
</reference>
<name>A0A0F7KIB1_9PROT</name>
<keyword evidence="4" id="KW-1185">Reference proteome</keyword>
<dbReference type="AlphaFoldDB" id="A0A0F7KIB1"/>
<keyword evidence="1" id="KW-0732">Signal</keyword>
<evidence type="ECO:0000256" key="1">
    <source>
        <dbReference type="SAM" id="SignalP"/>
    </source>
</evidence>
<protein>
    <submittedName>
        <fullName evidence="2">Uncharacterized protein</fullName>
    </submittedName>
</protein>
<dbReference type="PATRIC" id="fig|44574.3.peg.3285"/>
<dbReference type="OrthoDB" id="8547561at2"/>
<proteinExistence type="predicted"/>
<reference evidence="3 5" key="3">
    <citation type="submission" date="2019-07" db="EMBL/GenBank/DDBJ databases">
        <title>Active sludge and wastewater microbial communities from Klosterneuburg, Austria.</title>
        <authorList>
            <person name="Wagner M."/>
        </authorList>
    </citation>
    <scope>NUCLEOTIDE SEQUENCE [LARGE SCALE GENOMIC DNA]</scope>
    <source>
        <strain evidence="3 5">Nm2</strain>
    </source>
</reference>
<evidence type="ECO:0000313" key="5">
    <source>
        <dbReference type="Proteomes" id="UP000324176"/>
    </source>
</evidence>
<gene>
    <name evidence="2" type="ORF">AAW31_13505</name>
    <name evidence="3" type="ORF">BCL69_100455</name>
</gene>
<dbReference type="KEGG" id="nco:AAW31_13505"/>
<organism evidence="2 4">
    <name type="scientific">Nitrosomonas communis</name>
    <dbReference type="NCBI Taxonomy" id="44574"/>
    <lineage>
        <taxon>Bacteria</taxon>
        <taxon>Pseudomonadati</taxon>
        <taxon>Pseudomonadota</taxon>
        <taxon>Betaproteobacteria</taxon>
        <taxon>Nitrosomonadales</taxon>
        <taxon>Nitrosomonadaceae</taxon>
        <taxon>Nitrosomonas</taxon>
    </lineage>
</organism>